<evidence type="ECO:0000313" key="3">
    <source>
        <dbReference type="Proteomes" id="UP000321947"/>
    </source>
</evidence>
<protein>
    <submittedName>
        <fullName evidence="2">Uncharacterized protein</fullName>
    </submittedName>
</protein>
<dbReference type="Proteomes" id="UP000321947">
    <property type="component" value="Unassembled WGS sequence"/>
</dbReference>
<evidence type="ECO:0000256" key="1">
    <source>
        <dbReference type="SAM" id="MobiDB-lite"/>
    </source>
</evidence>
<sequence>MVGNKNDDQSEKKDVPSKANSYERDTKIVCSDGPVSEQAQLASSSHNEALPSSREFLEQKDGILLLKG</sequence>
<organism evidence="2 3">
    <name type="scientific">Cucumis melo var. makuwa</name>
    <name type="common">Oriental melon</name>
    <dbReference type="NCBI Taxonomy" id="1194695"/>
    <lineage>
        <taxon>Eukaryota</taxon>
        <taxon>Viridiplantae</taxon>
        <taxon>Streptophyta</taxon>
        <taxon>Embryophyta</taxon>
        <taxon>Tracheophyta</taxon>
        <taxon>Spermatophyta</taxon>
        <taxon>Magnoliopsida</taxon>
        <taxon>eudicotyledons</taxon>
        <taxon>Gunneridae</taxon>
        <taxon>Pentapetalae</taxon>
        <taxon>rosids</taxon>
        <taxon>fabids</taxon>
        <taxon>Cucurbitales</taxon>
        <taxon>Cucurbitaceae</taxon>
        <taxon>Benincaseae</taxon>
        <taxon>Cucumis</taxon>
    </lineage>
</organism>
<dbReference type="AlphaFoldDB" id="A0A5D3CX63"/>
<proteinExistence type="predicted"/>
<comment type="caution">
    <text evidence="2">The sequence shown here is derived from an EMBL/GenBank/DDBJ whole genome shotgun (WGS) entry which is preliminary data.</text>
</comment>
<reference evidence="2 3" key="1">
    <citation type="submission" date="2019-08" db="EMBL/GenBank/DDBJ databases">
        <title>Draft genome sequences of two oriental melons (Cucumis melo L. var makuwa).</title>
        <authorList>
            <person name="Kwon S.-Y."/>
        </authorList>
    </citation>
    <scope>NUCLEOTIDE SEQUENCE [LARGE SCALE GENOMIC DNA]</scope>
    <source>
        <strain evidence="3">cv. Chang Bougi</strain>
        <tissue evidence="2">Leaf</tissue>
    </source>
</reference>
<name>A0A5D3CX63_CUCMM</name>
<accession>A0A5D3CX63</accession>
<feature type="compositionally biased region" description="Polar residues" evidence="1">
    <location>
        <begin position="37"/>
        <end position="47"/>
    </location>
</feature>
<feature type="region of interest" description="Disordered" evidence="1">
    <location>
        <begin position="1"/>
        <end position="54"/>
    </location>
</feature>
<evidence type="ECO:0000313" key="2">
    <source>
        <dbReference type="EMBL" id="TYK15036.1"/>
    </source>
</evidence>
<gene>
    <name evidence="2" type="ORF">E5676_scaffold45G00780</name>
</gene>
<feature type="compositionally biased region" description="Basic and acidic residues" evidence="1">
    <location>
        <begin position="1"/>
        <end position="27"/>
    </location>
</feature>
<dbReference type="EMBL" id="SSTD01008722">
    <property type="protein sequence ID" value="TYK15036.1"/>
    <property type="molecule type" value="Genomic_DNA"/>
</dbReference>